<accession>A0A8J3MV96</accession>
<dbReference type="AlphaFoldDB" id="A0A8J3MV96"/>
<gene>
    <name evidence="1" type="ORF">KSX_72530</name>
</gene>
<sequence>MGLDMDTVSHYSPSTSWLITEDASTLCGIDDSEPETVSVIPMTIAPRQMQKAPSPIDYFPDSGWRHPQRVLLLDWYSASHKRGHAGLPS</sequence>
<reference evidence="1" key="1">
    <citation type="submission" date="2020-10" db="EMBL/GenBank/DDBJ databases">
        <title>Taxonomic study of unclassified bacteria belonging to the class Ktedonobacteria.</title>
        <authorList>
            <person name="Yabe S."/>
            <person name="Wang C.M."/>
            <person name="Zheng Y."/>
            <person name="Sakai Y."/>
            <person name="Cavaletti L."/>
            <person name="Monciardini P."/>
            <person name="Donadio S."/>
        </authorList>
    </citation>
    <scope>NUCLEOTIDE SEQUENCE</scope>
    <source>
        <strain evidence="1">SOSP1-1</strain>
    </source>
</reference>
<keyword evidence="2" id="KW-1185">Reference proteome</keyword>
<name>A0A8J3MV96_9CHLR</name>
<comment type="caution">
    <text evidence="1">The sequence shown here is derived from an EMBL/GenBank/DDBJ whole genome shotgun (WGS) entry which is preliminary data.</text>
</comment>
<proteinExistence type="predicted"/>
<protein>
    <submittedName>
        <fullName evidence="1">Uncharacterized protein</fullName>
    </submittedName>
</protein>
<dbReference type="EMBL" id="BNJF01000004">
    <property type="protein sequence ID" value="GHO49090.1"/>
    <property type="molecule type" value="Genomic_DNA"/>
</dbReference>
<organism evidence="1 2">
    <name type="scientific">Ktedonospora formicarum</name>
    <dbReference type="NCBI Taxonomy" id="2778364"/>
    <lineage>
        <taxon>Bacteria</taxon>
        <taxon>Bacillati</taxon>
        <taxon>Chloroflexota</taxon>
        <taxon>Ktedonobacteria</taxon>
        <taxon>Ktedonobacterales</taxon>
        <taxon>Ktedonobacteraceae</taxon>
        <taxon>Ktedonospora</taxon>
    </lineage>
</organism>
<dbReference type="Proteomes" id="UP000612362">
    <property type="component" value="Unassembled WGS sequence"/>
</dbReference>
<evidence type="ECO:0000313" key="1">
    <source>
        <dbReference type="EMBL" id="GHO49090.1"/>
    </source>
</evidence>
<evidence type="ECO:0000313" key="2">
    <source>
        <dbReference type="Proteomes" id="UP000612362"/>
    </source>
</evidence>